<dbReference type="SUPFAM" id="SSF56204">
    <property type="entry name" value="Hect, E3 ligase catalytic domain"/>
    <property type="match status" value="2"/>
</dbReference>
<dbReference type="EMBL" id="WBNF01000607">
    <property type="protein sequence ID" value="NXD60306.1"/>
    <property type="molecule type" value="Genomic_DNA"/>
</dbReference>
<dbReference type="Gene3D" id="3.30.2160.10">
    <property type="entry name" value="Hect, E3 ligase catalytic domain"/>
    <property type="match status" value="1"/>
</dbReference>
<dbReference type="GO" id="GO:0000139">
    <property type="term" value="C:Golgi membrane"/>
    <property type="evidence" value="ECO:0007669"/>
    <property type="project" value="TreeGrafter"/>
</dbReference>
<dbReference type="GO" id="GO:0006511">
    <property type="term" value="P:ubiquitin-dependent protein catabolic process"/>
    <property type="evidence" value="ECO:0007669"/>
    <property type="project" value="TreeGrafter"/>
</dbReference>
<feature type="non-terminal residue" evidence="8">
    <location>
        <position position="1"/>
    </location>
</feature>
<evidence type="ECO:0000256" key="1">
    <source>
        <dbReference type="ARBA" id="ARBA00000885"/>
    </source>
</evidence>
<name>A0A851X381_CORMO</name>
<dbReference type="GO" id="GO:0006284">
    <property type="term" value="P:base-excision repair"/>
    <property type="evidence" value="ECO:0007669"/>
    <property type="project" value="TreeGrafter"/>
</dbReference>
<comment type="caution">
    <text evidence="8">The sequence shown here is derived from an EMBL/GenBank/DDBJ whole genome shotgun (WGS) entry which is preliminary data.</text>
</comment>
<dbReference type="GO" id="GO:0000209">
    <property type="term" value="P:protein polyubiquitination"/>
    <property type="evidence" value="ECO:0007669"/>
    <property type="project" value="TreeGrafter"/>
</dbReference>
<evidence type="ECO:0000256" key="3">
    <source>
        <dbReference type="ARBA" id="ARBA00012485"/>
    </source>
</evidence>
<organism evidence="8 9">
    <name type="scientific">Corvus moneduloides</name>
    <name type="common">New Caledonian crow</name>
    <dbReference type="NCBI Taxonomy" id="1196302"/>
    <lineage>
        <taxon>Eukaryota</taxon>
        <taxon>Metazoa</taxon>
        <taxon>Chordata</taxon>
        <taxon>Craniata</taxon>
        <taxon>Vertebrata</taxon>
        <taxon>Euteleostomi</taxon>
        <taxon>Archelosauria</taxon>
        <taxon>Archosauria</taxon>
        <taxon>Dinosauria</taxon>
        <taxon>Saurischia</taxon>
        <taxon>Theropoda</taxon>
        <taxon>Coelurosauria</taxon>
        <taxon>Aves</taxon>
        <taxon>Neognathae</taxon>
        <taxon>Neoaves</taxon>
        <taxon>Telluraves</taxon>
        <taxon>Australaves</taxon>
        <taxon>Passeriformes</taxon>
        <taxon>Corvoidea</taxon>
        <taxon>Corvidae</taxon>
        <taxon>Corvus</taxon>
    </lineage>
</organism>
<reference evidence="8" key="1">
    <citation type="submission" date="2019-09" db="EMBL/GenBank/DDBJ databases">
        <title>Bird 10,000 Genomes (B10K) Project - Family phase.</title>
        <authorList>
            <person name="Zhang G."/>
        </authorList>
    </citation>
    <scope>NUCLEOTIDE SEQUENCE</scope>
    <source>
        <strain evidence="8">OUT-0060</strain>
        <tissue evidence="8">Blood</tissue>
    </source>
</reference>
<evidence type="ECO:0000313" key="9">
    <source>
        <dbReference type="Proteomes" id="UP000603793"/>
    </source>
</evidence>
<sequence>LKPNGANVLVTEENKKEYVHLVCQMRMTGERRGRGGSGGAPRTFLTPPNPAGAIRKQLAAFLEGFYEIIPKRLISIFTEQELELLISGLPTIDIDDLKANTEYHKYQGNSIQIQWFWRALRSFDQADRAKFLQFVTGTSKVPLQGFAALEGMNGIQKFQI</sequence>
<evidence type="ECO:0000259" key="7">
    <source>
        <dbReference type="PROSITE" id="PS50237"/>
    </source>
</evidence>
<dbReference type="SMART" id="SM00119">
    <property type="entry name" value="HECTc"/>
    <property type="match status" value="1"/>
</dbReference>
<accession>A0A851X381</accession>
<dbReference type="Proteomes" id="UP000603793">
    <property type="component" value="Unassembled WGS sequence"/>
</dbReference>
<keyword evidence="8" id="KW-0436">Ligase</keyword>
<protein>
    <recommendedName>
        <fullName evidence="3">HECT-type E3 ubiquitin transferase</fullName>
        <ecNumber evidence="3">2.3.2.26</ecNumber>
    </recommendedName>
</protein>
<evidence type="ECO:0000256" key="4">
    <source>
        <dbReference type="ARBA" id="ARBA00022679"/>
    </source>
</evidence>
<comment type="caution">
    <text evidence="6">Lacks conserved residue(s) required for the propagation of feature annotation.</text>
</comment>
<dbReference type="GO" id="GO:0005634">
    <property type="term" value="C:nucleus"/>
    <property type="evidence" value="ECO:0007669"/>
    <property type="project" value="TreeGrafter"/>
</dbReference>
<dbReference type="Pfam" id="PF00632">
    <property type="entry name" value="HECT"/>
    <property type="match status" value="1"/>
</dbReference>
<dbReference type="PANTHER" id="PTHR11254">
    <property type="entry name" value="HECT DOMAIN UBIQUITIN-PROTEIN LIGASE"/>
    <property type="match status" value="1"/>
</dbReference>
<keyword evidence="5 6" id="KW-0833">Ubl conjugation pathway</keyword>
<proteinExistence type="predicted"/>
<dbReference type="Gene3D" id="3.30.2410.10">
    <property type="entry name" value="Hect, E3 ligase catalytic domain"/>
    <property type="match status" value="1"/>
</dbReference>
<dbReference type="GO" id="GO:0007030">
    <property type="term" value="P:Golgi organization"/>
    <property type="evidence" value="ECO:0007669"/>
    <property type="project" value="TreeGrafter"/>
</dbReference>
<evidence type="ECO:0000256" key="5">
    <source>
        <dbReference type="ARBA" id="ARBA00022786"/>
    </source>
</evidence>
<keyword evidence="4" id="KW-0808">Transferase</keyword>
<gene>
    <name evidence="8" type="primary">Huwe1_0</name>
    <name evidence="8" type="ORF">CORMON_R01640</name>
</gene>
<dbReference type="PANTHER" id="PTHR11254:SF67">
    <property type="entry name" value="E3 UBIQUITIN-PROTEIN LIGASE HUWE1"/>
    <property type="match status" value="1"/>
</dbReference>
<dbReference type="FunFam" id="3.90.1750.10:FF:000026">
    <property type="entry name" value="E3 ubiquitin-protein ligase HACE1"/>
    <property type="match status" value="1"/>
</dbReference>
<comment type="pathway">
    <text evidence="2">Protein modification; protein ubiquitination.</text>
</comment>
<comment type="catalytic activity">
    <reaction evidence="1">
        <text>S-ubiquitinyl-[E2 ubiquitin-conjugating enzyme]-L-cysteine + [acceptor protein]-L-lysine = [E2 ubiquitin-conjugating enzyme]-L-cysteine + N(6)-ubiquitinyl-[acceptor protein]-L-lysine.</text>
        <dbReference type="EC" id="2.3.2.26"/>
    </reaction>
</comment>
<evidence type="ECO:0000313" key="8">
    <source>
        <dbReference type="EMBL" id="NXD60306.1"/>
    </source>
</evidence>
<evidence type="ECO:0000256" key="6">
    <source>
        <dbReference type="PROSITE-ProRule" id="PRU00104"/>
    </source>
</evidence>
<dbReference type="PROSITE" id="PS50237">
    <property type="entry name" value="HECT"/>
    <property type="match status" value="1"/>
</dbReference>
<dbReference type="InterPro" id="IPR050409">
    <property type="entry name" value="E3_ubiq-protein_ligase"/>
</dbReference>
<dbReference type="InterPro" id="IPR035983">
    <property type="entry name" value="Hect_E3_ubiquitin_ligase"/>
</dbReference>
<feature type="domain" description="HECT" evidence="7">
    <location>
        <begin position="1"/>
        <end position="160"/>
    </location>
</feature>
<feature type="non-terminal residue" evidence="8">
    <location>
        <position position="160"/>
    </location>
</feature>
<dbReference type="GO" id="GO:0016874">
    <property type="term" value="F:ligase activity"/>
    <property type="evidence" value="ECO:0007669"/>
    <property type="project" value="UniProtKB-KW"/>
</dbReference>
<dbReference type="GO" id="GO:0061025">
    <property type="term" value="P:membrane fusion"/>
    <property type="evidence" value="ECO:0007669"/>
    <property type="project" value="TreeGrafter"/>
</dbReference>
<dbReference type="EC" id="2.3.2.26" evidence="3"/>
<dbReference type="InterPro" id="IPR000569">
    <property type="entry name" value="HECT_dom"/>
</dbReference>
<dbReference type="AlphaFoldDB" id="A0A851X381"/>
<evidence type="ECO:0000256" key="2">
    <source>
        <dbReference type="ARBA" id="ARBA00004906"/>
    </source>
</evidence>
<dbReference type="GO" id="GO:0061630">
    <property type="term" value="F:ubiquitin protein ligase activity"/>
    <property type="evidence" value="ECO:0007669"/>
    <property type="project" value="UniProtKB-EC"/>
</dbReference>